<dbReference type="Proteomes" id="UP000480303">
    <property type="component" value="Unassembled WGS sequence"/>
</dbReference>
<feature type="domain" description="ABC transporter" evidence="5">
    <location>
        <begin position="2"/>
        <end position="209"/>
    </location>
</feature>
<keyword evidence="7" id="KW-1185">Reference proteome</keyword>
<evidence type="ECO:0000256" key="4">
    <source>
        <dbReference type="ARBA" id="ARBA00022840"/>
    </source>
</evidence>
<dbReference type="GO" id="GO:0005524">
    <property type="term" value="F:ATP binding"/>
    <property type="evidence" value="ECO:0007669"/>
    <property type="project" value="UniProtKB-KW"/>
</dbReference>
<evidence type="ECO:0000256" key="3">
    <source>
        <dbReference type="ARBA" id="ARBA00022741"/>
    </source>
</evidence>
<dbReference type="PANTHER" id="PTHR42798">
    <property type="entry name" value="LIPOPROTEIN-RELEASING SYSTEM ATP-BINDING PROTEIN LOLD"/>
    <property type="match status" value="1"/>
</dbReference>
<gene>
    <name evidence="6" type="primary">ABC-NBD_1</name>
    <name evidence="6" type="ORF">Hs30E_01130</name>
</gene>
<name>A0A6A0B8C1_9LACT</name>
<dbReference type="PROSITE" id="PS00211">
    <property type="entry name" value="ABC_TRANSPORTER_1"/>
    <property type="match status" value="1"/>
</dbReference>
<dbReference type="InterPro" id="IPR003593">
    <property type="entry name" value="AAA+_ATPase"/>
</dbReference>
<reference evidence="6 7" key="1">
    <citation type="submission" date="2020-02" db="EMBL/GenBank/DDBJ databases">
        <title>Draft genome sequence of Lactococcus sp. Hs30E4-3.</title>
        <authorList>
            <person name="Noda S."/>
            <person name="Yuki M."/>
            <person name="Ohkuma M."/>
        </authorList>
    </citation>
    <scope>NUCLEOTIDE SEQUENCE [LARGE SCALE GENOMIC DNA]</scope>
    <source>
        <strain evidence="6 7">Hs30E4-3</strain>
    </source>
</reference>
<dbReference type="InterPro" id="IPR017871">
    <property type="entry name" value="ABC_transporter-like_CS"/>
</dbReference>
<dbReference type="InterPro" id="IPR003439">
    <property type="entry name" value="ABC_transporter-like_ATP-bd"/>
</dbReference>
<evidence type="ECO:0000256" key="1">
    <source>
        <dbReference type="ARBA" id="ARBA00005417"/>
    </source>
</evidence>
<dbReference type="GO" id="GO:0016887">
    <property type="term" value="F:ATP hydrolysis activity"/>
    <property type="evidence" value="ECO:0007669"/>
    <property type="project" value="InterPro"/>
</dbReference>
<keyword evidence="3" id="KW-0547">Nucleotide-binding</keyword>
<sequence>MIKLENVTKIYDRPIFQNFNLVIPEGEFLGIKGESGRGKTTLLNIIGAIETIDTGRVMFDKLDYSKITAEKQKKLYRDAISFIFQNYGLLENETIFENLALILKLRKISKNKMTSMISSVLEKVNLGYLNIKHSPHSLSGGEQQRVAIARAILADNPVILADEPTGSLDEENGDLIMNLLAELNQQGKTIVIVTHSERYDGYFTKILQI</sequence>
<dbReference type="SUPFAM" id="SSF52540">
    <property type="entry name" value="P-loop containing nucleoside triphosphate hydrolases"/>
    <property type="match status" value="1"/>
</dbReference>
<dbReference type="Gene3D" id="3.40.50.300">
    <property type="entry name" value="P-loop containing nucleotide triphosphate hydrolases"/>
    <property type="match status" value="1"/>
</dbReference>
<organism evidence="6 7">
    <name type="scientific">Pseudolactococcus hodotermopsidis</name>
    <dbReference type="NCBI Taxonomy" id="2709157"/>
    <lineage>
        <taxon>Bacteria</taxon>
        <taxon>Bacillati</taxon>
        <taxon>Bacillota</taxon>
        <taxon>Bacilli</taxon>
        <taxon>Lactobacillales</taxon>
        <taxon>Streptococcaceae</taxon>
        <taxon>Pseudolactococcus</taxon>
    </lineage>
</organism>
<dbReference type="PANTHER" id="PTHR42798:SF4">
    <property type="entry name" value="ABC TRANSPORTER DOMAIN-CONTAINING PROTEIN"/>
    <property type="match status" value="1"/>
</dbReference>
<evidence type="ECO:0000313" key="7">
    <source>
        <dbReference type="Proteomes" id="UP000480303"/>
    </source>
</evidence>
<dbReference type="SMART" id="SM00382">
    <property type="entry name" value="AAA"/>
    <property type="match status" value="1"/>
</dbReference>
<evidence type="ECO:0000259" key="5">
    <source>
        <dbReference type="PROSITE" id="PS50893"/>
    </source>
</evidence>
<dbReference type="PROSITE" id="PS50893">
    <property type="entry name" value="ABC_TRANSPORTER_2"/>
    <property type="match status" value="1"/>
</dbReference>
<evidence type="ECO:0000313" key="6">
    <source>
        <dbReference type="EMBL" id="GFH41562.1"/>
    </source>
</evidence>
<dbReference type="Pfam" id="PF00005">
    <property type="entry name" value="ABC_tran"/>
    <property type="match status" value="1"/>
</dbReference>
<dbReference type="CDD" id="cd03255">
    <property type="entry name" value="ABC_MJ0796_LolCDE_FtsE"/>
    <property type="match status" value="1"/>
</dbReference>
<keyword evidence="2" id="KW-0813">Transport</keyword>
<dbReference type="InterPro" id="IPR017911">
    <property type="entry name" value="MacB-like_ATP-bd"/>
</dbReference>
<dbReference type="AlphaFoldDB" id="A0A6A0B8C1"/>
<dbReference type="InterPro" id="IPR027417">
    <property type="entry name" value="P-loop_NTPase"/>
</dbReference>
<proteinExistence type="inferred from homology"/>
<accession>A0A6A0B8C1</accession>
<protein>
    <submittedName>
        <fullName evidence="6">ABC transporter ATP-binding protein</fullName>
    </submittedName>
</protein>
<comment type="similarity">
    <text evidence="1">Belongs to the ABC transporter superfamily.</text>
</comment>
<keyword evidence="4 6" id="KW-0067">ATP-binding</keyword>
<dbReference type="EMBL" id="BLLI01000002">
    <property type="protein sequence ID" value="GFH41562.1"/>
    <property type="molecule type" value="Genomic_DNA"/>
</dbReference>
<evidence type="ECO:0000256" key="2">
    <source>
        <dbReference type="ARBA" id="ARBA00022448"/>
    </source>
</evidence>
<comment type="caution">
    <text evidence="6">The sequence shown here is derived from an EMBL/GenBank/DDBJ whole genome shotgun (WGS) entry which is preliminary data.</text>
</comment>